<dbReference type="Proteomes" id="UP001457197">
    <property type="component" value="Unassembled WGS sequence"/>
</dbReference>
<feature type="transmembrane region" description="Helical" evidence="1">
    <location>
        <begin position="12"/>
        <end position="28"/>
    </location>
</feature>
<evidence type="ECO:0000313" key="4">
    <source>
        <dbReference type="Proteomes" id="UP001457197"/>
    </source>
</evidence>
<organism evidence="3 4">
    <name type="scientific">Faecalibacterium tardum</name>
    <dbReference type="NCBI Taxonomy" id="3133156"/>
    <lineage>
        <taxon>Bacteria</taxon>
        <taxon>Bacillati</taxon>
        <taxon>Bacillota</taxon>
        <taxon>Clostridia</taxon>
        <taxon>Eubacteriales</taxon>
        <taxon>Oscillospiraceae</taxon>
        <taxon>Faecalibacterium</taxon>
    </lineage>
</organism>
<feature type="transmembrane region" description="Helical" evidence="1">
    <location>
        <begin position="240"/>
        <end position="261"/>
    </location>
</feature>
<feature type="transmembrane region" description="Helical" evidence="1">
    <location>
        <begin position="153"/>
        <end position="171"/>
    </location>
</feature>
<keyword evidence="4" id="KW-1185">Reference proteome</keyword>
<dbReference type="InterPro" id="IPR002656">
    <property type="entry name" value="Acyl_transf_3_dom"/>
</dbReference>
<feature type="transmembrane region" description="Helical" evidence="1">
    <location>
        <begin position="85"/>
        <end position="105"/>
    </location>
</feature>
<gene>
    <name evidence="3" type="ORF">WMO44_09175</name>
</gene>
<protein>
    <submittedName>
        <fullName evidence="3">Acyltransferase family protein</fullName>
    </submittedName>
</protein>
<name>A0ABV1AWV0_9FIRM</name>
<accession>A0ABV1AWV0</accession>
<keyword evidence="1" id="KW-1133">Transmembrane helix</keyword>
<reference evidence="3 4" key="1">
    <citation type="submission" date="2024-03" db="EMBL/GenBank/DDBJ databases">
        <title>Human intestinal bacterial collection.</title>
        <authorList>
            <person name="Pauvert C."/>
            <person name="Hitch T.C.A."/>
            <person name="Clavel T."/>
        </authorList>
    </citation>
    <scope>NUCLEOTIDE SEQUENCE [LARGE SCALE GENOMIC DNA]</scope>
    <source>
        <strain evidence="3 4">CLA-AA-H175</strain>
    </source>
</reference>
<feature type="transmembrane region" description="Helical" evidence="1">
    <location>
        <begin position="208"/>
        <end position="228"/>
    </location>
</feature>
<feature type="transmembrane region" description="Helical" evidence="1">
    <location>
        <begin position="273"/>
        <end position="290"/>
    </location>
</feature>
<feature type="transmembrane region" description="Helical" evidence="1">
    <location>
        <begin position="48"/>
        <end position="73"/>
    </location>
</feature>
<keyword evidence="1" id="KW-0812">Transmembrane</keyword>
<feature type="domain" description="Acyltransferase 3" evidence="2">
    <location>
        <begin position="10"/>
        <end position="331"/>
    </location>
</feature>
<proteinExistence type="predicted"/>
<feature type="transmembrane region" description="Helical" evidence="1">
    <location>
        <begin position="313"/>
        <end position="334"/>
    </location>
</feature>
<sequence length="348" mass="39815">MNSGGVRSSNIELFRILSMLMIVAHHYVVNSGLIDCIDTQASLHFQDYFLLLFGWGGKTGINCFVLITGYFMCTSNITKEKFCKLLGELYFYKVVIWCLFFFSGYQSFSIGDFLEMLFPFFTVADNFTACFLLFYLLIPFLNKLIHSLTEKEHFWLMTWCIGVYVVLPSFAKAHVVFNYVTWFSILYVIASYIRLYPKECFNSTKITGFLAGVSLLLSWMSIIVLAAFSRMIGKHVGLCYFFVSDSNKILALTTGISGFLFFKNLKIGYSRRINTIAAATFGVLCIHANSDTMRRWLWRDICNNVDAYNDGVIVVHAIAVTLVVFGLCTAIEVFRTKLKEYSKLTRRV</sequence>
<keyword evidence="3" id="KW-0808">Transferase</keyword>
<dbReference type="EMBL" id="JBBMEO010000013">
    <property type="protein sequence ID" value="MEQ2362312.1"/>
    <property type="molecule type" value="Genomic_DNA"/>
</dbReference>
<keyword evidence="1" id="KW-0472">Membrane</keyword>
<evidence type="ECO:0000256" key="1">
    <source>
        <dbReference type="SAM" id="Phobius"/>
    </source>
</evidence>
<feature type="transmembrane region" description="Helical" evidence="1">
    <location>
        <begin position="177"/>
        <end position="196"/>
    </location>
</feature>
<dbReference type="RefSeq" id="WP_349152400.1">
    <property type="nucleotide sequence ID" value="NZ_JBBMEO010000013.1"/>
</dbReference>
<feature type="transmembrane region" description="Helical" evidence="1">
    <location>
        <begin position="117"/>
        <end position="141"/>
    </location>
</feature>
<evidence type="ECO:0000259" key="2">
    <source>
        <dbReference type="Pfam" id="PF01757"/>
    </source>
</evidence>
<dbReference type="Pfam" id="PF01757">
    <property type="entry name" value="Acyl_transf_3"/>
    <property type="match status" value="1"/>
</dbReference>
<comment type="caution">
    <text evidence="3">The sequence shown here is derived from an EMBL/GenBank/DDBJ whole genome shotgun (WGS) entry which is preliminary data.</text>
</comment>
<dbReference type="GO" id="GO:0016746">
    <property type="term" value="F:acyltransferase activity"/>
    <property type="evidence" value="ECO:0007669"/>
    <property type="project" value="UniProtKB-KW"/>
</dbReference>
<keyword evidence="3" id="KW-0012">Acyltransferase</keyword>
<evidence type="ECO:0000313" key="3">
    <source>
        <dbReference type="EMBL" id="MEQ2362312.1"/>
    </source>
</evidence>